<dbReference type="RefSeq" id="WP_111396359.1">
    <property type="nucleotide sequence ID" value="NZ_QKYU01000001.1"/>
</dbReference>
<evidence type="ECO:0000313" key="1">
    <source>
        <dbReference type="EMBL" id="PZW51086.1"/>
    </source>
</evidence>
<dbReference type="OrthoDB" id="7264508at2"/>
<proteinExistence type="predicted"/>
<dbReference type="Proteomes" id="UP000249688">
    <property type="component" value="Unassembled WGS sequence"/>
</dbReference>
<dbReference type="Gene3D" id="3.10.129.10">
    <property type="entry name" value="Hotdog Thioesterase"/>
    <property type="match status" value="1"/>
</dbReference>
<protein>
    <recommendedName>
        <fullName evidence="3">MaoC dehydratase-like protein</fullName>
    </recommendedName>
</protein>
<evidence type="ECO:0008006" key="3">
    <source>
        <dbReference type="Google" id="ProtNLM"/>
    </source>
</evidence>
<accession>A0A2W7ITC0</accession>
<evidence type="ECO:0000313" key="2">
    <source>
        <dbReference type="Proteomes" id="UP000249688"/>
    </source>
</evidence>
<sequence>MATGRYTSDLEQGEILGPVEVVISPFMVREYCHATELHQPCFQDDPQPIVPPSMVHLEKLRLYTLYCPEGCGPNARVHYCFDARWHAPVRAGQTLLVQGLVSRRYLKREREYMDMDITLRTKAEGRLLVEYRDTICLSYREAAKDAA</sequence>
<dbReference type="SUPFAM" id="SSF54637">
    <property type="entry name" value="Thioesterase/thiol ester dehydrase-isomerase"/>
    <property type="match status" value="1"/>
</dbReference>
<dbReference type="AlphaFoldDB" id="A0A2W7ITC0"/>
<dbReference type="InterPro" id="IPR029069">
    <property type="entry name" value="HotDog_dom_sf"/>
</dbReference>
<keyword evidence="2" id="KW-1185">Reference proteome</keyword>
<organism evidence="1 2">
    <name type="scientific">Humitalea rosea</name>
    <dbReference type="NCBI Taxonomy" id="990373"/>
    <lineage>
        <taxon>Bacteria</taxon>
        <taxon>Pseudomonadati</taxon>
        <taxon>Pseudomonadota</taxon>
        <taxon>Alphaproteobacteria</taxon>
        <taxon>Acetobacterales</taxon>
        <taxon>Roseomonadaceae</taxon>
        <taxon>Humitalea</taxon>
    </lineage>
</organism>
<gene>
    <name evidence="1" type="ORF">C8P66_101304</name>
</gene>
<name>A0A2W7ITC0_9PROT</name>
<reference evidence="1 2" key="1">
    <citation type="submission" date="2018-06" db="EMBL/GenBank/DDBJ databases">
        <title>Genomic Encyclopedia of Archaeal and Bacterial Type Strains, Phase II (KMG-II): from individual species to whole genera.</title>
        <authorList>
            <person name="Goeker M."/>
        </authorList>
    </citation>
    <scope>NUCLEOTIDE SEQUENCE [LARGE SCALE GENOMIC DNA]</scope>
    <source>
        <strain evidence="1 2">DSM 24525</strain>
    </source>
</reference>
<comment type="caution">
    <text evidence="1">The sequence shown here is derived from an EMBL/GenBank/DDBJ whole genome shotgun (WGS) entry which is preliminary data.</text>
</comment>
<dbReference type="EMBL" id="QKYU01000001">
    <property type="protein sequence ID" value="PZW51086.1"/>
    <property type="molecule type" value="Genomic_DNA"/>
</dbReference>